<dbReference type="EMBL" id="JAAEJV010000075">
    <property type="protein sequence ID" value="MBF5060107.1"/>
    <property type="molecule type" value="Genomic_DNA"/>
</dbReference>
<comment type="caution">
    <text evidence="1">The sequence shown here is derived from an EMBL/GenBank/DDBJ whole genome shotgun (WGS) entry which is preliminary data.</text>
</comment>
<keyword evidence="2" id="KW-1185">Reference proteome</keyword>
<name>A0ABS0B134_9BACT</name>
<proteinExistence type="predicted"/>
<sequence length="294" mass="34562">MLTQFFSYFIDQKYLSEAPDRFKYQSGFLKKREAELLSTTTTQGADDTAQYHTMPLDKDAQEEKLVKKSYTFCTDTATEDIRMAQEPNMVANLLRLMAVATPLLFVTKVILRGLRLVVLFVGVFFHTFGEVYANKEKKRLPELFVERFSFHFSKKFNKLSDVWKEFKRDVLCFIPMEVAAIKGAFSPPQEALRMQSIFTKKEFEWNLNADPRMTFVTKFIQFSAETDPQKKFRKFDGMNSAFYLYQCQLPFTDEKKERVDPQGKTFSTYAKLVEHYSKQPKLLKEQVEQQEKKK</sequence>
<reference evidence="1 2" key="1">
    <citation type="submission" date="2020-01" db="EMBL/GenBank/DDBJ databases">
        <title>Draft genome sequence of Cand. Neptunochlamydia vexilliferae K9.</title>
        <authorList>
            <person name="Schulz F."/>
            <person name="Koestlbacher S."/>
            <person name="Wascher F."/>
            <person name="Pizzetti I."/>
            <person name="Horn M."/>
        </authorList>
    </citation>
    <scope>NUCLEOTIDE SEQUENCE [LARGE SCALE GENOMIC DNA]</scope>
    <source>
        <strain evidence="1 2">K9</strain>
    </source>
</reference>
<evidence type="ECO:0000313" key="2">
    <source>
        <dbReference type="Proteomes" id="UP001194714"/>
    </source>
</evidence>
<dbReference type="Proteomes" id="UP001194714">
    <property type="component" value="Unassembled WGS sequence"/>
</dbReference>
<gene>
    <name evidence="1" type="ORF">NEPTK9_001637</name>
</gene>
<dbReference type="RefSeq" id="WP_194848434.1">
    <property type="nucleotide sequence ID" value="NZ_JAAEJV010000075.1"/>
</dbReference>
<organism evidence="1 2">
    <name type="scientific">Candidatus Neptunichlamydia vexilliferae</name>
    <dbReference type="NCBI Taxonomy" id="1651774"/>
    <lineage>
        <taxon>Bacteria</taxon>
        <taxon>Pseudomonadati</taxon>
        <taxon>Chlamydiota</taxon>
        <taxon>Chlamydiia</taxon>
        <taxon>Parachlamydiales</taxon>
        <taxon>Simkaniaceae</taxon>
        <taxon>Candidatus Neptunichlamydia</taxon>
    </lineage>
</organism>
<accession>A0ABS0B134</accession>
<evidence type="ECO:0000313" key="1">
    <source>
        <dbReference type="EMBL" id="MBF5060107.1"/>
    </source>
</evidence>
<protein>
    <submittedName>
        <fullName evidence="1">Uncharacterized protein</fullName>
    </submittedName>
</protein>